<keyword evidence="4" id="KW-1185">Reference proteome</keyword>
<name>A0ABS4UX40_9ACTN</name>
<protein>
    <submittedName>
        <fullName evidence="3">NAD(P)-dependent dehydrogenase (Short-subunit alcohol dehydrogenase family)</fullName>
    </submittedName>
</protein>
<reference evidence="3 4" key="1">
    <citation type="submission" date="2021-03" db="EMBL/GenBank/DDBJ databases">
        <title>Sequencing the genomes of 1000 actinobacteria strains.</title>
        <authorList>
            <person name="Klenk H.-P."/>
        </authorList>
    </citation>
    <scope>NUCLEOTIDE SEQUENCE [LARGE SCALE GENOMIC DNA]</scope>
    <source>
        <strain evidence="3 4">DSM 18824</strain>
    </source>
</reference>
<evidence type="ECO:0000256" key="1">
    <source>
        <dbReference type="ARBA" id="ARBA00006484"/>
    </source>
</evidence>
<proteinExistence type="inferred from homology"/>
<dbReference type="InterPro" id="IPR051122">
    <property type="entry name" value="SDR_DHRS6-like"/>
</dbReference>
<evidence type="ECO:0000256" key="2">
    <source>
        <dbReference type="ARBA" id="ARBA00023002"/>
    </source>
</evidence>
<dbReference type="RefSeq" id="WP_209698741.1">
    <property type="nucleotide sequence ID" value="NZ_BAAAVU010000023.1"/>
</dbReference>
<dbReference type="PANTHER" id="PTHR43477:SF1">
    <property type="entry name" value="DIHYDROANTICAPSIN 7-DEHYDROGENASE"/>
    <property type="match status" value="1"/>
</dbReference>
<evidence type="ECO:0000313" key="3">
    <source>
        <dbReference type="EMBL" id="MBP2356183.1"/>
    </source>
</evidence>
<dbReference type="PRINTS" id="PR00081">
    <property type="entry name" value="GDHRDH"/>
</dbReference>
<dbReference type="InterPro" id="IPR020904">
    <property type="entry name" value="Sc_DH/Rdtase_CS"/>
</dbReference>
<dbReference type="PRINTS" id="PR00080">
    <property type="entry name" value="SDRFAMILY"/>
</dbReference>
<comment type="similarity">
    <text evidence="1">Belongs to the short-chain dehydrogenases/reductases (SDR) family.</text>
</comment>
<dbReference type="EMBL" id="JAGINT010000002">
    <property type="protein sequence ID" value="MBP2356183.1"/>
    <property type="molecule type" value="Genomic_DNA"/>
</dbReference>
<dbReference type="SUPFAM" id="SSF51735">
    <property type="entry name" value="NAD(P)-binding Rossmann-fold domains"/>
    <property type="match status" value="1"/>
</dbReference>
<accession>A0ABS4UX40</accession>
<keyword evidence="2" id="KW-0560">Oxidoreductase</keyword>
<dbReference type="InterPro" id="IPR036291">
    <property type="entry name" value="NAD(P)-bd_dom_sf"/>
</dbReference>
<dbReference type="InterPro" id="IPR002347">
    <property type="entry name" value="SDR_fam"/>
</dbReference>
<evidence type="ECO:0000313" key="4">
    <source>
        <dbReference type="Proteomes" id="UP000755585"/>
    </source>
</evidence>
<organism evidence="3 4">
    <name type="scientific">Kribbella aluminosa</name>
    <dbReference type="NCBI Taxonomy" id="416017"/>
    <lineage>
        <taxon>Bacteria</taxon>
        <taxon>Bacillati</taxon>
        <taxon>Actinomycetota</taxon>
        <taxon>Actinomycetes</taxon>
        <taxon>Propionibacteriales</taxon>
        <taxon>Kribbellaceae</taxon>
        <taxon>Kribbella</taxon>
    </lineage>
</organism>
<dbReference type="Pfam" id="PF13561">
    <property type="entry name" value="adh_short_C2"/>
    <property type="match status" value="1"/>
</dbReference>
<dbReference type="Gene3D" id="3.40.50.720">
    <property type="entry name" value="NAD(P)-binding Rossmann-like Domain"/>
    <property type="match status" value="1"/>
</dbReference>
<dbReference type="CDD" id="cd05233">
    <property type="entry name" value="SDR_c"/>
    <property type="match status" value="1"/>
</dbReference>
<dbReference type="Proteomes" id="UP000755585">
    <property type="component" value="Unassembled WGS sequence"/>
</dbReference>
<dbReference type="PANTHER" id="PTHR43477">
    <property type="entry name" value="DIHYDROANTICAPSIN 7-DEHYDROGENASE"/>
    <property type="match status" value="1"/>
</dbReference>
<gene>
    <name evidence="3" type="ORF">JOF29_007293</name>
</gene>
<sequence length="252" mass="25632">MSRTVVVTGAAGGIGRAVATRFLAEGYVVAGIDVVDPEMDGVTFHRADVTNPDDVTAAFAGATASGVDVLVACAGLTSGSPLHETTIDDWNDVLAANLGSVFLCTRAVLPAMVAAGSGVVVTVGSVLHRTTAPGLPAYAAAKGAVAALTRQLAVDYGHHGLCFVTVSPGWIRTPATESRLGDTADLVRLEESNPMRLLGTPEEVAATVAFAASPDARLLNGSELVLDAGSSVVSPASLLRDGHRRQLGLPPL</sequence>
<comment type="caution">
    <text evidence="3">The sequence shown here is derived from an EMBL/GenBank/DDBJ whole genome shotgun (WGS) entry which is preliminary data.</text>
</comment>
<dbReference type="PROSITE" id="PS00061">
    <property type="entry name" value="ADH_SHORT"/>
    <property type="match status" value="1"/>
</dbReference>